<dbReference type="GO" id="GO:0071949">
    <property type="term" value="F:FAD binding"/>
    <property type="evidence" value="ECO:0007669"/>
    <property type="project" value="InterPro"/>
</dbReference>
<dbReference type="Gene3D" id="3.50.50.60">
    <property type="entry name" value="FAD/NAD(P)-binding domain"/>
    <property type="match status" value="2"/>
</dbReference>
<dbReference type="SUPFAM" id="SSF51905">
    <property type="entry name" value="FAD/NAD(P)-binding domain"/>
    <property type="match status" value="1"/>
</dbReference>
<dbReference type="PANTHER" id="PTHR47178">
    <property type="entry name" value="MONOOXYGENASE, FAD-BINDING"/>
    <property type="match status" value="1"/>
</dbReference>
<keyword evidence="2" id="KW-0285">Flavoprotein</keyword>
<comment type="caution">
    <text evidence="7">The sequence shown here is derived from an EMBL/GenBank/DDBJ whole genome shotgun (WGS) entry which is preliminary data.</text>
</comment>
<keyword evidence="3" id="KW-0274">FAD</keyword>
<feature type="domain" description="FAD-binding" evidence="6">
    <location>
        <begin position="298"/>
        <end position="355"/>
    </location>
</feature>
<accession>A0A0N1H6P0</accession>
<dbReference type="Pfam" id="PF13450">
    <property type="entry name" value="NAD_binding_8"/>
    <property type="match status" value="1"/>
</dbReference>
<evidence type="ECO:0000313" key="7">
    <source>
        <dbReference type="EMBL" id="KPI37992.1"/>
    </source>
</evidence>
<evidence type="ECO:0000256" key="5">
    <source>
        <dbReference type="ARBA" id="ARBA00023033"/>
    </source>
</evidence>
<name>A0A0N1H6P0_9EURO</name>
<dbReference type="PANTHER" id="PTHR47178:SF2">
    <property type="entry name" value="FAD-BINDING DOMAIN-CONTAINING PROTEIN"/>
    <property type="match status" value="1"/>
</dbReference>
<reference evidence="7 8" key="1">
    <citation type="submission" date="2015-06" db="EMBL/GenBank/DDBJ databases">
        <title>Draft genome of the ant-associated black yeast Phialophora attae CBS 131958.</title>
        <authorList>
            <person name="Moreno L.F."/>
            <person name="Stielow B.J."/>
            <person name="de Hoog S."/>
            <person name="Vicente V.A."/>
            <person name="Weiss V.A."/>
            <person name="de Vries M."/>
            <person name="Cruz L.M."/>
            <person name="Souza E.M."/>
        </authorList>
    </citation>
    <scope>NUCLEOTIDE SEQUENCE [LARGE SCALE GENOMIC DNA]</scope>
    <source>
        <strain evidence="7 8">CBS 131958</strain>
    </source>
</reference>
<dbReference type="AlphaFoldDB" id="A0A0N1H6P0"/>
<keyword evidence="8" id="KW-1185">Reference proteome</keyword>
<dbReference type="InterPro" id="IPR002938">
    <property type="entry name" value="FAD-bd"/>
</dbReference>
<dbReference type="STRING" id="1664694.A0A0N1H6P0"/>
<comment type="cofactor">
    <cofactor evidence="1">
        <name>FAD</name>
        <dbReference type="ChEBI" id="CHEBI:57692"/>
    </cofactor>
</comment>
<evidence type="ECO:0000259" key="6">
    <source>
        <dbReference type="Pfam" id="PF01494"/>
    </source>
</evidence>
<evidence type="ECO:0000256" key="3">
    <source>
        <dbReference type="ARBA" id="ARBA00022827"/>
    </source>
</evidence>
<dbReference type="Pfam" id="PF01494">
    <property type="entry name" value="FAD_binding_3"/>
    <property type="match status" value="1"/>
</dbReference>
<protein>
    <recommendedName>
        <fullName evidence="6">FAD-binding domain-containing protein</fullName>
    </recommendedName>
</protein>
<dbReference type="Proteomes" id="UP000038010">
    <property type="component" value="Unassembled WGS sequence"/>
</dbReference>
<dbReference type="VEuPathDB" id="FungiDB:AB675_3133"/>
<organism evidence="7 8">
    <name type="scientific">Cyphellophora attinorum</name>
    <dbReference type="NCBI Taxonomy" id="1664694"/>
    <lineage>
        <taxon>Eukaryota</taxon>
        <taxon>Fungi</taxon>
        <taxon>Dikarya</taxon>
        <taxon>Ascomycota</taxon>
        <taxon>Pezizomycotina</taxon>
        <taxon>Eurotiomycetes</taxon>
        <taxon>Chaetothyriomycetidae</taxon>
        <taxon>Chaetothyriales</taxon>
        <taxon>Cyphellophoraceae</taxon>
        <taxon>Cyphellophora</taxon>
    </lineage>
</organism>
<dbReference type="OrthoDB" id="47494at2759"/>
<keyword evidence="5" id="KW-0503">Monooxygenase</keyword>
<proteinExistence type="predicted"/>
<evidence type="ECO:0000256" key="1">
    <source>
        <dbReference type="ARBA" id="ARBA00001974"/>
    </source>
</evidence>
<dbReference type="RefSeq" id="XP_017997955.1">
    <property type="nucleotide sequence ID" value="XM_018143160.1"/>
</dbReference>
<dbReference type="InterPro" id="IPR036188">
    <property type="entry name" value="FAD/NAD-bd_sf"/>
</dbReference>
<evidence type="ECO:0000256" key="2">
    <source>
        <dbReference type="ARBA" id="ARBA00022630"/>
    </source>
</evidence>
<dbReference type="GO" id="GO:0004497">
    <property type="term" value="F:monooxygenase activity"/>
    <property type="evidence" value="ECO:0007669"/>
    <property type="project" value="UniProtKB-KW"/>
</dbReference>
<keyword evidence="4" id="KW-0560">Oxidoreductase</keyword>
<dbReference type="EMBL" id="LFJN01000021">
    <property type="protein sequence ID" value="KPI37992.1"/>
    <property type="molecule type" value="Genomic_DNA"/>
</dbReference>
<sequence length="399" mass="44069">MSTATSSATITPINSASSPPTPKVIIIGAGLSGLAIAHGLRRHDIPFTICEKESTPRDRNWGVTISWAVPFLAKCLPPELFARLQECQPDIRLNNAAEGKESLLIRDGATGQPLIEPSFPGTRRLQIKRTRRIWGEALLEHGGEGVRYGKVLVGIDTPDEGEYKGKVVGRFEDGSCEVGDVLIGTDGGSSFALWLDEKINPSVDVGCHPKKMYSGILILDKPDLERPETWVFYVLSTWPKEEGVTYGKDDDLLEEYRRRMDGWGDPYRKVADWIPEGTKVRPILGGLKVFAPKERWNNRDGRVTIGGDAAHSMTFHRGQGGNNALRDAERFVGAMVEVKEGLRSLKDAVDAYDQDVFERGLNEVDMSSKQTHAFHDYKAFLQSPLMKHGIKPTANLGSS</sequence>
<evidence type="ECO:0000313" key="8">
    <source>
        <dbReference type="Proteomes" id="UP000038010"/>
    </source>
</evidence>
<gene>
    <name evidence="7" type="ORF">AB675_3133</name>
</gene>
<evidence type="ECO:0000256" key="4">
    <source>
        <dbReference type="ARBA" id="ARBA00023002"/>
    </source>
</evidence>
<dbReference type="PRINTS" id="PR00420">
    <property type="entry name" value="RNGMNOXGNASE"/>
</dbReference>
<dbReference type="GeneID" id="28735040"/>